<reference evidence="2" key="1">
    <citation type="submission" date="2020-11" db="EMBL/GenBank/DDBJ databases">
        <authorList>
            <person name="Tran Van P."/>
        </authorList>
    </citation>
    <scope>NUCLEOTIDE SEQUENCE</scope>
</reference>
<dbReference type="EMBL" id="OD006849">
    <property type="protein sequence ID" value="CAD7413421.1"/>
    <property type="molecule type" value="Genomic_DNA"/>
</dbReference>
<protein>
    <submittedName>
        <fullName evidence="2">Uncharacterized protein</fullName>
    </submittedName>
</protein>
<evidence type="ECO:0000313" key="2">
    <source>
        <dbReference type="EMBL" id="CAD7413421.1"/>
    </source>
</evidence>
<feature type="region of interest" description="Disordered" evidence="1">
    <location>
        <begin position="381"/>
        <end position="400"/>
    </location>
</feature>
<feature type="compositionally biased region" description="Basic and acidic residues" evidence="1">
    <location>
        <begin position="194"/>
        <end position="219"/>
    </location>
</feature>
<proteinExistence type="predicted"/>
<feature type="compositionally biased region" description="Basic and acidic residues" evidence="1">
    <location>
        <begin position="384"/>
        <end position="400"/>
    </location>
</feature>
<sequence>MFSECSFRVPTDEHSITWYITGLVRRFIRNVSYAIGVVMRKVEYYKKRTRICLKGDSGLSTANRSSDPDLPISGNPFIHSESITSAKKIKYDSFADIFPAAGRNGNKGDVYRIKVSSYACSNTDAETSKNESEYLKSPKKSAVNFPLKTYIGETTEHKRQRPGGQERHIGVPRKYSSVEHRETSQTCLPRAHTGRNERMEGTGRESTLEHPHASIDLRNRPGSPSLGAVRSTQQLSWPVSSGPGVARSASPLHTFCDTGVRTSLTPESVLSVSGKMGHMYGVLLRDGVALRSSVDCPYATFKGPIWTAQRNNADITPYHNIVTSVRPICCRSFGAASKKCCALMSHHMAVQHQSVSACSYSSLMASLVLTDNSQLTADGFGKTEQAEHPERAQTDDTSEYSEHSDRLLVLDLFPPISSTTGQLELSLKMDLIVAAASARRPTIHWCSVLLKNPTPRLVTHLTKFFMWSTKRVTGCEGLKGVGVGVGPASLYHPYQRVKEKEHRRAKGN</sequence>
<gene>
    <name evidence="2" type="ORF">TPSB3V08_LOCUS9006</name>
</gene>
<feature type="compositionally biased region" description="Polar residues" evidence="1">
    <location>
        <begin position="230"/>
        <end position="239"/>
    </location>
</feature>
<organism evidence="2">
    <name type="scientific">Timema poppense</name>
    <name type="common">Walking stick</name>
    <dbReference type="NCBI Taxonomy" id="170557"/>
    <lineage>
        <taxon>Eukaryota</taxon>
        <taxon>Metazoa</taxon>
        <taxon>Ecdysozoa</taxon>
        <taxon>Arthropoda</taxon>
        <taxon>Hexapoda</taxon>
        <taxon>Insecta</taxon>
        <taxon>Pterygota</taxon>
        <taxon>Neoptera</taxon>
        <taxon>Polyneoptera</taxon>
        <taxon>Phasmatodea</taxon>
        <taxon>Timematodea</taxon>
        <taxon>Timematoidea</taxon>
        <taxon>Timematidae</taxon>
        <taxon>Timema</taxon>
    </lineage>
</organism>
<feature type="region of interest" description="Disordered" evidence="1">
    <location>
        <begin position="152"/>
        <end position="248"/>
    </location>
</feature>
<dbReference type="AlphaFoldDB" id="A0A7R9DGX9"/>
<name>A0A7R9DGX9_TIMPO</name>
<evidence type="ECO:0000256" key="1">
    <source>
        <dbReference type="SAM" id="MobiDB-lite"/>
    </source>
</evidence>
<accession>A0A7R9DGX9</accession>